<evidence type="ECO:0000256" key="1">
    <source>
        <dbReference type="ARBA" id="ARBA00005010"/>
    </source>
</evidence>
<sequence length="216" mass="24259">MSLYYPMMLKIKDKLCTVVGGGSVAERKVATLLEYGAIVTVISPKLTEGLQLLRKKNKIFYINKHYEVGDLAGSYLVYAATDDESINKKCRNEAEAHHILINVGDSPELSDFILPATIKRGSLTIAVSTEGKSPALSRKIREELESLYGEVYSEVLDTLGEIRVKALEEISSPEDRKKLFHQLVYGVLNETALKGEKEELNKNMWEVYKNFTLKKA</sequence>
<evidence type="ECO:0000313" key="8">
    <source>
        <dbReference type="EMBL" id="SNS46301.1"/>
    </source>
</evidence>
<dbReference type="Proteomes" id="UP000198304">
    <property type="component" value="Unassembled WGS sequence"/>
</dbReference>
<dbReference type="PANTHER" id="PTHR35330:SF1">
    <property type="entry name" value="SIROHEME BIOSYNTHESIS PROTEIN MET8"/>
    <property type="match status" value="1"/>
</dbReference>
<feature type="domain" description="Siroheme synthase central" evidence="7">
    <location>
        <begin position="120"/>
        <end position="146"/>
    </location>
</feature>
<evidence type="ECO:0000256" key="5">
    <source>
        <dbReference type="ARBA" id="ARBA00023244"/>
    </source>
</evidence>
<evidence type="ECO:0000256" key="6">
    <source>
        <dbReference type="ARBA" id="ARBA00047561"/>
    </source>
</evidence>
<dbReference type="InterPro" id="IPR028161">
    <property type="entry name" value="Met8-like"/>
</dbReference>
<evidence type="ECO:0000259" key="7">
    <source>
        <dbReference type="Pfam" id="PF14824"/>
    </source>
</evidence>
<evidence type="ECO:0000256" key="2">
    <source>
        <dbReference type="ARBA" id="ARBA00012400"/>
    </source>
</evidence>
<proteinExistence type="predicted"/>
<accession>A0A239EPG5</accession>
<comment type="catalytic activity">
    <reaction evidence="6">
        <text>precorrin-2 + NAD(+) = sirohydrochlorin + NADH + 2 H(+)</text>
        <dbReference type="Rhea" id="RHEA:15613"/>
        <dbReference type="ChEBI" id="CHEBI:15378"/>
        <dbReference type="ChEBI" id="CHEBI:57540"/>
        <dbReference type="ChEBI" id="CHEBI:57945"/>
        <dbReference type="ChEBI" id="CHEBI:58351"/>
        <dbReference type="ChEBI" id="CHEBI:58827"/>
        <dbReference type="EC" id="1.3.1.76"/>
    </reaction>
</comment>
<dbReference type="EC" id="1.3.1.76" evidence="2"/>
<dbReference type="Gene3D" id="1.10.8.610">
    <property type="entry name" value="SirC, precorrin-2 dehydrogenase, C-terminal helical domain-like"/>
    <property type="match status" value="1"/>
</dbReference>
<evidence type="ECO:0000313" key="9">
    <source>
        <dbReference type="Proteomes" id="UP000198304"/>
    </source>
</evidence>
<dbReference type="AlphaFoldDB" id="A0A239EPG5"/>
<dbReference type="InterPro" id="IPR006367">
    <property type="entry name" value="Sirohaem_synthase_N"/>
</dbReference>
<dbReference type="Gene3D" id="3.40.50.720">
    <property type="entry name" value="NAD(P)-binding Rossmann-like Domain"/>
    <property type="match status" value="1"/>
</dbReference>
<name>A0A239EPG5_9FIRM</name>
<dbReference type="InterPro" id="IPR042518">
    <property type="entry name" value="SirC_C"/>
</dbReference>
<evidence type="ECO:0000256" key="3">
    <source>
        <dbReference type="ARBA" id="ARBA00023002"/>
    </source>
</evidence>
<dbReference type="Pfam" id="PF14824">
    <property type="entry name" value="Sirohm_synth_M"/>
    <property type="match status" value="1"/>
</dbReference>
<keyword evidence="5" id="KW-0627">Porphyrin biosynthesis</keyword>
<evidence type="ECO:0000256" key="4">
    <source>
        <dbReference type="ARBA" id="ARBA00023027"/>
    </source>
</evidence>
<dbReference type="GO" id="GO:0004325">
    <property type="term" value="F:ferrochelatase activity"/>
    <property type="evidence" value="ECO:0007669"/>
    <property type="project" value="InterPro"/>
</dbReference>
<dbReference type="GO" id="GO:0019354">
    <property type="term" value="P:siroheme biosynthetic process"/>
    <property type="evidence" value="ECO:0007669"/>
    <property type="project" value="UniProtKB-UniPathway"/>
</dbReference>
<dbReference type="GO" id="GO:0043115">
    <property type="term" value="F:precorrin-2 dehydrogenase activity"/>
    <property type="evidence" value="ECO:0007669"/>
    <property type="project" value="UniProtKB-EC"/>
</dbReference>
<keyword evidence="4" id="KW-0520">NAD</keyword>
<dbReference type="RefSeq" id="WP_176431347.1">
    <property type="nucleotide sequence ID" value="NZ_FZOJ01000010.1"/>
</dbReference>
<dbReference type="NCBIfam" id="TIGR01470">
    <property type="entry name" value="cysG_Nterm"/>
    <property type="match status" value="1"/>
</dbReference>
<reference evidence="8 9" key="1">
    <citation type="submission" date="2017-06" db="EMBL/GenBank/DDBJ databases">
        <authorList>
            <person name="Kim H.J."/>
            <person name="Triplett B.A."/>
        </authorList>
    </citation>
    <scope>NUCLEOTIDE SEQUENCE [LARGE SCALE GENOMIC DNA]</scope>
    <source>
        <strain evidence="8 9">SCA</strain>
    </source>
</reference>
<gene>
    <name evidence="8" type="ORF">SAMN05446037_1010136</name>
</gene>
<dbReference type="InterPro" id="IPR036291">
    <property type="entry name" value="NAD(P)-bd_dom_sf"/>
</dbReference>
<keyword evidence="9" id="KW-1185">Reference proteome</keyword>
<dbReference type="UniPathway" id="UPA00262">
    <property type="reaction ID" value="UER00222"/>
</dbReference>
<dbReference type="EMBL" id="FZOJ01000010">
    <property type="protein sequence ID" value="SNS46301.1"/>
    <property type="molecule type" value="Genomic_DNA"/>
</dbReference>
<dbReference type="PANTHER" id="PTHR35330">
    <property type="entry name" value="SIROHEME BIOSYNTHESIS PROTEIN MET8"/>
    <property type="match status" value="1"/>
</dbReference>
<dbReference type="SUPFAM" id="SSF75615">
    <property type="entry name" value="Siroheme synthase middle domains-like"/>
    <property type="match status" value="1"/>
</dbReference>
<protein>
    <recommendedName>
        <fullName evidence="2">precorrin-2 dehydrogenase</fullName>
        <ecNumber evidence="2">1.3.1.76</ecNumber>
    </recommendedName>
</protein>
<organism evidence="8 9">
    <name type="scientific">Anaerovirgula multivorans</name>
    <dbReference type="NCBI Taxonomy" id="312168"/>
    <lineage>
        <taxon>Bacteria</taxon>
        <taxon>Bacillati</taxon>
        <taxon>Bacillota</taxon>
        <taxon>Clostridia</taxon>
        <taxon>Peptostreptococcales</taxon>
        <taxon>Natronincolaceae</taxon>
        <taxon>Anaerovirgula</taxon>
    </lineage>
</organism>
<dbReference type="Pfam" id="PF13241">
    <property type="entry name" value="NAD_binding_7"/>
    <property type="match status" value="1"/>
</dbReference>
<comment type="pathway">
    <text evidence="1">Porphyrin-containing compound metabolism; siroheme biosynthesis; sirohydrochlorin from precorrin-2: step 1/1.</text>
</comment>
<keyword evidence="3" id="KW-0560">Oxidoreductase</keyword>
<dbReference type="InterPro" id="IPR028281">
    <property type="entry name" value="Sirohaem_synthase_central"/>
</dbReference>
<dbReference type="SUPFAM" id="SSF51735">
    <property type="entry name" value="NAD(P)-binding Rossmann-fold domains"/>
    <property type="match status" value="1"/>
</dbReference>